<dbReference type="AlphaFoldDB" id="A0A481YEY0"/>
<dbReference type="InterPro" id="IPR008495">
    <property type="entry name" value="DUF777_BOR_spp"/>
</dbReference>
<gene>
    <name evidence="1" type="ORF">EZU68_06820</name>
    <name evidence="2" type="ORF">EZU71_06660</name>
</gene>
<dbReference type="RefSeq" id="WP_132987366.1">
    <property type="nucleotide sequence ID" value="NZ_CP036828.1"/>
</dbReference>
<name>A0A481YEY0_9SPIR</name>
<proteinExistence type="predicted"/>
<dbReference type="EMBL" id="CP036828">
    <property type="protein sequence ID" value="QBK64078.1"/>
    <property type="molecule type" value="Genomic_DNA"/>
</dbReference>
<reference evidence="1" key="1">
    <citation type="submission" date="2019-03" db="EMBL/GenBank/DDBJ databases">
        <title>Whole genome sequencing of Borrelia miyamotoi strains isolated at the Russian territory.</title>
        <authorList>
            <person name="Kuleshov K.V."/>
            <person name="Platonov A.E."/>
            <person name="Goptar I.A."/>
            <person name="Shipulin G.A."/>
            <person name="Markelov M.L."/>
            <person name="Koetsveld J."/>
            <person name="Kolyasnikova N.M."/>
            <person name="Sarksyan D.S."/>
            <person name="Toporkova M.G."/>
            <person name="Hovius J.W."/>
        </authorList>
    </citation>
    <scope>NUCLEOTIDE SEQUENCE</scope>
    <source>
        <strain evidence="2">Yekat-18</strain>
        <strain evidence="1">Yekat-31</strain>
        <plasmid evidence="1">unnamed</plasmid>
    </source>
</reference>
<protein>
    <submittedName>
        <fullName evidence="1">DUF777 family protein</fullName>
    </submittedName>
</protein>
<feature type="non-terminal residue" evidence="1">
    <location>
        <position position="1"/>
    </location>
</feature>
<evidence type="ECO:0000313" key="1">
    <source>
        <dbReference type="EMBL" id="QBK64078.1"/>
    </source>
</evidence>
<dbReference type="EMBL" id="CP037553">
    <property type="protein sequence ID" value="QBL99513.1"/>
    <property type="molecule type" value="Genomic_DNA"/>
</dbReference>
<dbReference type="Pfam" id="PF05606">
    <property type="entry name" value="DUF777"/>
    <property type="match status" value="1"/>
</dbReference>
<evidence type="ECO:0000313" key="2">
    <source>
        <dbReference type="EMBL" id="QBL99513.1"/>
    </source>
</evidence>
<sequence>NLFNENDNINFDKNHFYILSIINPKYLEMACDEIALKTTHKLKLKSNNQIDIHSDNNIDLIAKNKVLIKSNNKIDIRNDSQSLKNILIDITDAIANLRVTGQAIIDESSRAGIYGIRSKIYDLLS</sequence>
<accession>A0A481YEY0</accession>
<keyword evidence="1" id="KW-0614">Plasmid</keyword>
<organism evidence="1">
    <name type="scientific">Borrelia miyamotoi</name>
    <dbReference type="NCBI Taxonomy" id="47466"/>
    <lineage>
        <taxon>Bacteria</taxon>
        <taxon>Pseudomonadati</taxon>
        <taxon>Spirochaetota</taxon>
        <taxon>Spirochaetia</taxon>
        <taxon>Spirochaetales</taxon>
        <taxon>Borreliaceae</taxon>
        <taxon>Borrelia</taxon>
    </lineage>
</organism>
<geneLocation type="plasmid" evidence="1">
    <name>unnamed</name>
</geneLocation>